<dbReference type="AlphaFoldDB" id="A0A7S2S5Z7"/>
<sequence>MSWDIVRKLKSQRQMWLMGLVDDPEVWTKRRSQQSDDRYAAILQNMVTHPEYLAKLKPGLERYRIIHHIDDEHHRLALKKCGWTPEEYQVGTKSGSKDDEDEDYVEDEPMHGWKWKLTRRISRVFN</sequence>
<name>A0A7S2S5Z7_9STRA</name>
<evidence type="ECO:0000313" key="1">
    <source>
        <dbReference type="EMBL" id="CAD9690498.1"/>
    </source>
</evidence>
<reference evidence="1" key="1">
    <citation type="submission" date="2021-01" db="EMBL/GenBank/DDBJ databases">
        <authorList>
            <person name="Corre E."/>
            <person name="Pelletier E."/>
            <person name="Niang G."/>
            <person name="Scheremetjew M."/>
            <person name="Finn R."/>
            <person name="Kale V."/>
            <person name="Holt S."/>
            <person name="Cochrane G."/>
            <person name="Meng A."/>
            <person name="Brown T."/>
            <person name="Cohen L."/>
        </authorList>
    </citation>
    <scope>NUCLEOTIDE SEQUENCE</scope>
    <source>
        <strain evidence="1">CCMP1452</strain>
    </source>
</reference>
<proteinExistence type="predicted"/>
<organism evidence="1">
    <name type="scientific">Eucampia antarctica</name>
    <dbReference type="NCBI Taxonomy" id="49252"/>
    <lineage>
        <taxon>Eukaryota</taxon>
        <taxon>Sar</taxon>
        <taxon>Stramenopiles</taxon>
        <taxon>Ochrophyta</taxon>
        <taxon>Bacillariophyta</taxon>
        <taxon>Mediophyceae</taxon>
        <taxon>Biddulphiophycidae</taxon>
        <taxon>Hemiaulales</taxon>
        <taxon>Hemiaulaceae</taxon>
        <taxon>Eucampia</taxon>
    </lineage>
</organism>
<dbReference type="EMBL" id="HBHI01024034">
    <property type="protein sequence ID" value="CAD9690498.1"/>
    <property type="molecule type" value="Transcribed_RNA"/>
</dbReference>
<protein>
    <submittedName>
        <fullName evidence="1">Uncharacterized protein</fullName>
    </submittedName>
</protein>
<accession>A0A7S2S5Z7</accession>
<gene>
    <name evidence="1" type="ORF">EANT1437_LOCUS12331</name>
</gene>